<dbReference type="PROSITE" id="PS50045">
    <property type="entry name" value="SIGMA54_INTERACT_4"/>
    <property type="match status" value="1"/>
</dbReference>
<dbReference type="RefSeq" id="WP_109502125.1">
    <property type="nucleotide sequence ID" value="NZ_FNCF01000003.1"/>
</dbReference>
<dbReference type="InterPro" id="IPR009057">
    <property type="entry name" value="Homeodomain-like_sf"/>
</dbReference>
<dbReference type="Pfam" id="PF25601">
    <property type="entry name" value="AAA_lid_14"/>
    <property type="match status" value="1"/>
</dbReference>
<dbReference type="PANTHER" id="PTHR32071:SF122">
    <property type="entry name" value="SIGMA FACTOR"/>
    <property type="match status" value="1"/>
</dbReference>
<evidence type="ECO:0000256" key="4">
    <source>
        <dbReference type="ARBA" id="ARBA00023163"/>
    </source>
</evidence>
<gene>
    <name evidence="6" type="ORF">SAMN05660324_1906</name>
</gene>
<dbReference type="Gene3D" id="1.10.8.60">
    <property type="match status" value="1"/>
</dbReference>
<evidence type="ECO:0000259" key="5">
    <source>
        <dbReference type="PROSITE" id="PS50045"/>
    </source>
</evidence>
<evidence type="ECO:0000256" key="3">
    <source>
        <dbReference type="ARBA" id="ARBA00023015"/>
    </source>
</evidence>
<dbReference type="SUPFAM" id="SSF52540">
    <property type="entry name" value="P-loop containing nucleoside triphosphate hydrolases"/>
    <property type="match status" value="1"/>
</dbReference>
<dbReference type="Proteomes" id="UP000198863">
    <property type="component" value="Unassembled WGS sequence"/>
</dbReference>
<dbReference type="InterPro" id="IPR029016">
    <property type="entry name" value="GAF-like_dom_sf"/>
</dbReference>
<dbReference type="EMBL" id="FNCF01000003">
    <property type="protein sequence ID" value="SDG18892.1"/>
    <property type="molecule type" value="Genomic_DNA"/>
</dbReference>
<dbReference type="SUPFAM" id="SSF46689">
    <property type="entry name" value="Homeodomain-like"/>
    <property type="match status" value="1"/>
</dbReference>
<protein>
    <submittedName>
        <fullName evidence="6">Transcriptional regulator of acetoin/glycerol metabolism</fullName>
    </submittedName>
</protein>
<accession>A0A1G7S7H3</accession>
<keyword evidence="2" id="KW-0067">ATP-binding</keyword>
<keyword evidence="1" id="KW-0547">Nucleotide-binding</keyword>
<dbReference type="GO" id="GO:0006355">
    <property type="term" value="P:regulation of DNA-templated transcription"/>
    <property type="evidence" value="ECO:0007669"/>
    <property type="project" value="InterPro"/>
</dbReference>
<dbReference type="GO" id="GO:0043565">
    <property type="term" value="F:sequence-specific DNA binding"/>
    <property type="evidence" value="ECO:0007669"/>
    <property type="project" value="InterPro"/>
</dbReference>
<organism evidence="6 7">
    <name type="scientific">Klenkia brasiliensis</name>
    <dbReference type="NCBI Taxonomy" id="333142"/>
    <lineage>
        <taxon>Bacteria</taxon>
        <taxon>Bacillati</taxon>
        <taxon>Actinomycetota</taxon>
        <taxon>Actinomycetes</taxon>
        <taxon>Geodermatophilales</taxon>
        <taxon>Geodermatophilaceae</taxon>
        <taxon>Klenkia</taxon>
    </lineage>
</organism>
<evidence type="ECO:0000313" key="6">
    <source>
        <dbReference type="EMBL" id="SDG18892.1"/>
    </source>
</evidence>
<keyword evidence="7" id="KW-1185">Reference proteome</keyword>
<name>A0A1G7S7H3_9ACTN</name>
<dbReference type="Gene3D" id="3.30.450.40">
    <property type="match status" value="1"/>
</dbReference>
<dbReference type="InterPro" id="IPR027417">
    <property type="entry name" value="P-loop_NTPase"/>
</dbReference>
<keyword evidence="3" id="KW-0805">Transcription regulation</keyword>
<dbReference type="InterPro" id="IPR002197">
    <property type="entry name" value="HTH_Fis"/>
</dbReference>
<proteinExistence type="predicted"/>
<dbReference type="InterPro" id="IPR002078">
    <property type="entry name" value="Sigma_54_int"/>
</dbReference>
<dbReference type="Pfam" id="PF02954">
    <property type="entry name" value="HTH_8"/>
    <property type="match status" value="1"/>
</dbReference>
<dbReference type="Gene3D" id="3.40.50.300">
    <property type="entry name" value="P-loop containing nucleotide triphosphate hydrolases"/>
    <property type="match status" value="1"/>
</dbReference>
<evidence type="ECO:0000313" key="7">
    <source>
        <dbReference type="Proteomes" id="UP000198863"/>
    </source>
</evidence>
<dbReference type="InterPro" id="IPR058031">
    <property type="entry name" value="AAA_lid_NorR"/>
</dbReference>
<dbReference type="Gene3D" id="1.10.10.60">
    <property type="entry name" value="Homeodomain-like"/>
    <property type="match status" value="1"/>
</dbReference>
<evidence type="ECO:0000256" key="2">
    <source>
        <dbReference type="ARBA" id="ARBA00022840"/>
    </source>
</evidence>
<feature type="domain" description="Sigma-54 factor interaction" evidence="5">
    <location>
        <begin position="471"/>
        <end position="532"/>
    </location>
</feature>
<sequence>MDGVGRGGQAALQRWDDGDDWIRAVHGARQALHERVGQLVDPAGAVRPVVYESWRRSLLQGLDPDKVSPGYYPDVELDSPLARVVAPVVEKRAAALEQAMCSLALTDNDGRLLQRWVPDRVFAGRLDALNIVPAFSVAESHVGTTSAIALLSGKPVLVRGPEHYSEAYHALSCAGAPIFHPVTRRIVGSLDLTCRLADSSPVVLSWVMELVAEVQRCMRTAATRTEQLLLDAYLAHNRDARHPLVVLDQRTIISNTAAARLLGDVDQALLWEHASRAVMDRHQPGVVQLGNGARVTLDVRPVVDGGLPIGAVVALRRQLEPAPRRRAPTAVPYLPGLVGTSSSWRTACAQAQHARSAGRVLVVGEPGSGRLAVARAIAASSAVQVVQVPTTVEVATTAAVDRWLATVETTAAGSGKTLVLRHADLLPPAVAEATRVALGRRRGGQVIATSRVGRFTADGEHPLLGGFDEVVEVPALRNRLEDLPLLLTVFTERSGQVGRELRWMPDAVQALSRLPWGGNAAALAAVVERVVTRRPDGGPVTASDLPADLVARTSRRALARMEQAEAAAITRALQDAGGNKFRAAESLGIARSTLYRKVRALGIDLSSATW</sequence>
<dbReference type="PRINTS" id="PR01590">
    <property type="entry name" value="HTHFIS"/>
</dbReference>
<keyword evidence="4" id="KW-0804">Transcription</keyword>
<reference evidence="7" key="1">
    <citation type="submission" date="2016-10" db="EMBL/GenBank/DDBJ databases">
        <authorList>
            <person name="Varghese N."/>
            <person name="Submissions S."/>
        </authorList>
    </citation>
    <scope>NUCLEOTIDE SEQUENCE [LARGE SCALE GENOMIC DNA]</scope>
    <source>
        <strain evidence="7">DSM 44526</strain>
    </source>
</reference>
<dbReference type="AlphaFoldDB" id="A0A1G7S7H3"/>
<evidence type="ECO:0000256" key="1">
    <source>
        <dbReference type="ARBA" id="ARBA00022741"/>
    </source>
</evidence>
<dbReference type="PANTHER" id="PTHR32071">
    <property type="entry name" value="TRANSCRIPTIONAL REGULATORY PROTEIN"/>
    <property type="match status" value="1"/>
</dbReference>
<dbReference type="GO" id="GO:0005524">
    <property type="term" value="F:ATP binding"/>
    <property type="evidence" value="ECO:0007669"/>
    <property type="project" value="UniProtKB-KW"/>
</dbReference>